<keyword evidence="2" id="KW-0472">Membrane</keyword>
<sequence length="368" mass="40049">MEHVKFPELIKPVNETISSGMPALHFNVPSLQSKPAAASLSHRFQLGVVVCLVLVFFLSRCYLLISSRVSKAFDKRRLASGGGTSGEGNKEREGDEQCAGPSEPVEDDETPLLESIAEFQSTPPKSQQSGLVGSVQQQTQVESSYGGPLGGDPMSERRDDVRKTREKVGRAVDILTKMLQQGMDALNENWSSTNPHWPFCLMVFDALVNQQSVASSLFNTNNRRFGTRERIVWIGKLRNGHEAISVASSVLSAFADAHGLPGPHQGTQPSGQNFKLHCVLCIGETTAKLEDAMEQYMGSPGVDSLAALNAAMVDASFWLRVFTEMMSCSGLTSRPGSTPVDLLDDALKNVADALRHAHMQSMRMLSQI</sequence>
<feature type="transmembrane region" description="Helical" evidence="2">
    <location>
        <begin position="44"/>
        <end position="65"/>
    </location>
</feature>
<evidence type="ECO:0000256" key="2">
    <source>
        <dbReference type="SAM" id="Phobius"/>
    </source>
</evidence>
<reference evidence="3" key="1">
    <citation type="submission" date="2013-10" db="EMBL/GenBank/DDBJ databases">
        <title>Genomic analysis of the causative agents of coccidiosis in chickens.</title>
        <authorList>
            <person name="Reid A.J."/>
            <person name="Blake D."/>
            <person name="Billington K."/>
            <person name="Browne H."/>
            <person name="Dunn M."/>
            <person name="Hung S."/>
            <person name="Kawahara F."/>
            <person name="Miranda-Saavedra D."/>
            <person name="Mourier T."/>
            <person name="Nagra H."/>
            <person name="Otto T.D."/>
            <person name="Rawlings N."/>
            <person name="Sanchez A."/>
            <person name="Sanders M."/>
            <person name="Subramaniam C."/>
            <person name="Tay Y."/>
            <person name="Dear P."/>
            <person name="Doerig C."/>
            <person name="Gruber A."/>
            <person name="Parkinson J."/>
            <person name="Shirley M."/>
            <person name="Wan K.L."/>
            <person name="Berriman M."/>
            <person name="Tomley F."/>
            <person name="Pain A."/>
        </authorList>
    </citation>
    <scope>NUCLEOTIDE SEQUENCE [LARGE SCALE GENOMIC DNA]</scope>
    <source>
        <strain evidence="3">Houghton</strain>
    </source>
</reference>
<feature type="compositionally biased region" description="Basic and acidic residues" evidence="1">
    <location>
        <begin position="154"/>
        <end position="165"/>
    </location>
</feature>
<dbReference type="OrthoDB" id="348104at2759"/>
<keyword evidence="2" id="KW-1133">Transmembrane helix</keyword>
<dbReference type="EMBL" id="HG671014">
    <property type="protein sequence ID" value="CDI79394.1"/>
    <property type="molecule type" value="Genomic_DNA"/>
</dbReference>
<reference evidence="3" key="2">
    <citation type="submission" date="2013-10" db="EMBL/GenBank/DDBJ databases">
        <authorList>
            <person name="Aslett M."/>
        </authorList>
    </citation>
    <scope>NUCLEOTIDE SEQUENCE [LARGE SCALE GENOMIC DNA]</scope>
    <source>
        <strain evidence="3">Houghton</strain>
    </source>
</reference>
<evidence type="ECO:0008006" key="5">
    <source>
        <dbReference type="Google" id="ProtNLM"/>
    </source>
</evidence>
<gene>
    <name evidence="3" type="ORF">EAH_00010850</name>
</gene>
<name>U6GLB0_EIMAC</name>
<protein>
    <recommendedName>
        <fullName evidence="5">Transmembrane protein</fullName>
    </recommendedName>
</protein>
<dbReference type="VEuPathDB" id="ToxoDB:EAH_00010850"/>
<proteinExistence type="predicted"/>
<accession>U6GLB0</accession>
<feature type="region of interest" description="Disordered" evidence="1">
    <location>
        <begin position="142"/>
        <end position="165"/>
    </location>
</feature>
<keyword evidence="4" id="KW-1185">Reference proteome</keyword>
<organism evidence="3 4">
    <name type="scientific">Eimeria acervulina</name>
    <name type="common">Coccidian parasite</name>
    <dbReference type="NCBI Taxonomy" id="5801"/>
    <lineage>
        <taxon>Eukaryota</taxon>
        <taxon>Sar</taxon>
        <taxon>Alveolata</taxon>
        <taxon>Apicomplexa</taxon>
        <taxon>Conoidasida</taxon>
        <taxon>Coccidia</taxon>
        <taxon>Eucoccidiorida</taxon>
        <taxon>Eimeriorina</taxon>
        <taxon>Eimeriidae</taxon>
        <taxon>Eimeria</taxon>
    </lineage>
</organism>
<dbReference type="Proteomes" id="UP000018050">
    <property type="component" value="Unassembled WGS sequence"/>
</dbReference>
<dbReference type="OMA" id="TRERIVW"/>
<dbReference type="AlphaFoldDB" id="U6GLB0"/>
<dbReference type="RefSeq" id="XP_013250498.1">
    <property type="nucleotide sequence ID" value="XM_013395044.1"/>
</dbReference>
<evidence type="ECO:0000313" key="3">
    <source>
        <dbReference type="EMBL" id="CDI79394.1"/>
    </source>
</evidence>
<feature type="region of interest" description="Disordered" evidence="1">
    <location>
        <begin position="77"/>
        <end position="109"/>
    </location>
</feature>
<evidence type="ECO:0000256" key="1">
    <source>
        <dbReference type="SAM" id="MobiDB-lite"/>
    </source>
</evidence>
<dbReference type="GeneID" id="25269155"/>
<evidence type="ECO:0000313" key="4">
    <source>
        <dbReference type="Proteomes" id="UP000018050"/>
    </source>
</evidence>
<keyword evidence="2" id="KW-0812">Transmembrane</keyword>